<evidence type="ECO:0000313" key="8">
    <source>
        <dbReference type="EMBL" id="GAA4405200.1"/>
    </source>
</evidence>
<dbReference type="Pfam" id="PF00902">
    <property type="entry name" value="TatC"/>
    <property type="match status" value="1"/>
</dbReference>
<feature type="transmembrane region" description="Helical" evidence="7">
    <location>
        <begin position="228"/>
        <end position="248"/>
    </location>
</feature>
<dbReference type="PRINTS" id="PR01840">
    <property type="entry name" value="TATCFAMILY"/>
</dbReference>
<dbReference type="InterPro" id="IPR002033">
    <property type="entry name" value="TatC"/>
</dbReference>
<evidence type="ECO:0000313" key="9">
    <source>
        <dbReference type="Proteomes" id="UP001500945"/>
    </source>
</evidence>
<evidence type="ECO:0000256" key="1">
    <source>
        <dbReference type="ARBA" id="ARBA00004141"/>
    </source>
</evidence>
<sequence length="270" mass="30203">MARLRRRPRDPEGRMTLSEHFREFRRRLFIAAAAVLVASIVAGIFYDQVFAFLSEPFNDYRRANPQSTISLNFGEATSALSNLISLSIFVGVVAASPIILWQLWAFIVPGLTRKEKRLSLAFLGATIPLFLAGCYLGYVILPQSLAILYGFSPEGTSNIQQVSMYFSFVTRFILVFGVGFLFPVVLVGLNAIGVMPASRLIRGWRVAVVLIFLFAAIATPTADPFTMFVFAAPLTVLYFAAWFVCRLLDRRKERARPDWLDVDDTEASPI</sequence>
<comment type="subcellular location">
    <subcellularLocation>
        <location evidence="7">Cell membrane</location>
        <topology evidence="7">Multi-pass membrane protein</topology>
    </subcellularLocation>
    <subcellularLocation>
        <location evidence="1">Membrane</location>
        <topology evidence="1">Multi-pass membrane protein</topology>
    </subcellularLocation>
</comment>
<evidence type="ECO:0000256" key="6">
    <source>
        <dbReference type="ARBA" id="ARBA00023136"/>
    </source>
</evidence>
<dbReference type="HAMAP" id="MF_00902">
    <property type="entry name" value="TatC"/>
    <property type="match status" value="1"/>
</dbReference>
<feature type="transmembrane region" description="Helical" evidence="7">
    <location>
        <begin position="172"/>
        <end position="192"/>
    </location>
</feature>
<keyword evidence="5 7" id="KW-0811">Translocation</keyword>
<feature type="transmembrane region" description="Helical" evidence="7">
    <location>
        <begin position="120"/>
        <end position="141"/>
    </location>
</feature>
<dbReference type="NCBIfam" id="TIGR00945">
    <property type="entry name" value="tatC"/>
    <property type="match status" value="1"/>
</dbReference>
<evidence type="ECO:0000256" key="7">
    <source>
        <dbReference type="HAMAP-Rule" id="MF_00902"/>
    </source>
</evidence>
<feature type="transmembrane region" description="Helical" evidence="7">
    <location>
        <begin position="204"/>
        <end position="222"/>
    </location>
</feature>
<organism evidence="8 9">
    <name type="scientific">Fodinibacter luteus</name>
    <dbReference type="NCBI Taxonomy" id="552064"/>
    <lineage>
        <taxon>Bacteria</taxon>
        <taxon>Bacillati</taxon>
        <taxon>Actinomycetota</taxon>
        <taxon>Actinomycetes</taxon>
        <taxon>Micrococcales</taxon>
        <taxon>Intrasporangiaceae</taxon>
        <taxon>Fodinibacter (ex Wang et al. 2009)</taxon>
    </lineage>
</organism>
<reference evidence="9" key="1">
    <citation type="journal article" date="2019" name="Int. J. Syst. Evol. Microbiol.">
        <title>The Global Catalogue of Microorganisms (GCM) 10K type strain sequencing project: providing services to taxonomists for standard genome sequencing and annotation.</title>
        <authorList>
            <consortium name="The Broad Institute Genomics Platform"/>
            <consortium name="The Broad Institute Genome Sequencing Center for Infectious Disease"/>
            <person name="Wu L."/>
            <person name="Ma J."/>
        </authorList>
    </citation>
    <scope>NUCLEOTIDE SEQUENCE [LARGE SCALE GENOMIC DNA]</scope>
    <source>
        <strain evidence="9">JCM 17809</strain>
    </source>
</reference>
<accession>A0ABP8KFW5</accession>
<evidence type="ECO:0000256" key="5">
    <source>
        <dbReference type="ARBA" id="ARBA00023010"/>
    </source>
</evidence>
<keyword evidence="3 7" id="KW-0653">Protein transport</keyword>
<evidence type="ECO:0000256" key="4">
    <source>
        <dbReference type="ARBA" id="ARBA00022989"/>
    </source>
</evidence>
<feature type="transmembrane region" description="Helical" evidence="7">
    <location>
        <begin position="83"/>
        <end position="108"/>
    </location>
</feature>
<gene>
    <name evidence="7 8" type="primary">tatC</name>
    <name evidence="8" type="ORF">GCM10023168_18620</name>
</gene>
<comment type="similarity">
    <text evidence="7">Belongs to the TatC family.</text>
</comment>
<keyword evidence="7" id="KW-1003">Cell membrane</keyword>
<comment type="caution">
    <text evidence="8">The sequence shown here is derived from an EMBL/GenBank/DDBJ whole genome shotgun (WGS) entry which is preliminary data.</text>
</comment>
<dbReference type="PANTHER" id="PTHR30371">
    <property type="entry name" value="SEC-INDEPENDENT PROTEIN TRANSLOCASE PROTEIN TATC"/>
    <property type="match status" value="1"/>
</dbReference>
<keyword evidence="2 7" id="KW-0812">Transmembrane</keyword>
<dbReference type="EMBL" id="BAABGM010000012">
    <property type="protein sequence ID" value="GAA4405200.1"/>
    <property type="molecule type" value="Genomic_DNA"/>
</dbReference>
<evidence type="ECO:0000256" key="2">
    <source>
        <dbReference type="ARBA" id="ARBA00022692"/>
    </source>
</evidence>
<proteinExistence type="inferred from homology"/>
<dbReference type="Proteomes" id="UP001500945">
    <property type="component" value="Unassembled WGS sequence"/>
</dbReference>
<keyword evidence="7" id="KW-0813">Transport</keyword>
<dbReference type="PANTHER" id="PTHR30371:SF0">
    <property type="entry name" value="SEC-INDEPENDENT PROTEIN TRANSLOCASE PROTEIN TATC, CHLOROPLASTIC-RELATED"/>
    <property type="match status" value="1"/>
</dbReference>
<keyword evidence="6 7" id="KW-0472">Membrane</keyword>
<protein>
    <recommendedName>
        <fullName evidence="7">Sec-independent protein translocase protein TatC</fullName>
    </recommendedName>
</protein>
<name>A0ABP8KFW5_9MICO</name>
<comment type="function">
    <text evidence="7">Part of the twin-arginine translocation (Tat) system that transports large folded proteins containing a characteristic twin-arginine motif in their signal peptide across membranes. Together with TatB, TatC is part of a receptor directly interacting with Tat signal peptides.</text>
</comment>
<keyword evidence="9" id="KW-1185">Reference proteome</keyword>
<comment type="subunit">
    <text evidence="7">The Tat system comprises two distinct complexes: a TatABC complex, containing multiple copies of TatA, TatB and TatC subunits, and a separate TatA complex, containing only TatA subunits. Substrates initially bind to the TatABC complex, which probably triggers association of the separate TatA complex to form the active translocon.</text>
</comment>
<keyword evidence="4 7" id="KW-1133">Transmembrane helix</keyword>
<evidence type="ECO:0000256" key="3">
    <source>
        <dbReference type="ARBA" id="ARBA00022927"/>
    </source>
</evidence>
<dbReference type="RefSeq" id="WP_345204964.1">
    <property type="nucleotide sequence ID" value="NZ_BAABGM010000012.1"/>
</dbReference>
<feature type="transmembrane region" description="Helical" evidence="7">
    <location>
        <begin position="28"/>
        <end position="46"/>
    </location>
</feature>